<evidence type="ECO:0000313" key="2">
    <source>
        <dbReference type="Proteomes" id="UP001500604"/>
    </source>
</evidence>
<comment type="caution">
    <text evidence="1">The sequence shown here is derived from an EMBL/GenBank/DDBJ whole genome shotgun (WGS) entry which is preliminary data.</text>
</comment>
<organism evidence="1 2">
    <name type="scientific">Kistimonas scapharcae</name>
    <dbReference type="NCBI Taxonomy" id="1036133"/>
    <lineage>
        <taxon>Bacteria</taxon>
        <taxon>Pseudomonadati</taxon>
        <taxon>Pseudomonadota</taxon>
        <taxon>Gammaproteobacteria</taxon>
        <taxon>Oceanospirillales</taxon>
        <taxon>Endozoicomonadaceae</taxon>
        <taxon>Kistimonas</taxon>
    </lineage>
</organism>
<dbReference type="EMBL" id="BAABFL010000468">
    <property type="protein sequence ID" value="GAA4652088.1"/>
    <property type="molecule type" value="Genomic_DNA"/>
</dbReference>
<dbReference type="RefSeq" id="WP_345198586.1">
    <property type="nucleotide sequence ID" value="NZ_BAABFL010000468.1"/>
</dbReference>
<accession>A0ABP8V976</accession>
<sequence length="153" mass="17320">MQFPDSLPAPAVGLSIDQRGEHRSLQFDGGRRIVRQVRGRPNMLAAKWQVTDAQRQTLDAFHRSAGVAYFLISLPAPGGWTEQQARFTGQLSMNYRGVDWWECSAMLLLMRPTHLTPAQLEHELLYMLGDWQDLTFGDDLDTLTNTTLPTIYG</sequence>
<gene>
    <name evidence="1" type="ORF">GCM10023116_43720</name>
</gene>
<reference evidence="2" key="1">
    <citation type="journal article" date="2019" name="Int. J. Syst. Evol. Microbiol.">
        <title>The Global Catalogue of Microorganisms (GCM) 10K type strain sequencing project: providing services to taxonomists for standard genome sequencing and annotation.</title>
        <authorList>
            <consortium name="The Broad Institute Genomics Platform"/>
            <consortium name="The Broad Institute Genome Sequencing Center for Infectious Disease"/>
            <person name="Wu L."/>
            <person name="Ma J."/>
        </authorList>
    </citation>
    <scope>NUCLEOTIDE SEQUENCE [LARGE SCALE GENOMIC DNA]</scope>
    <source>
        <strain evidence="2">JCM 17805</strain>
    </source>
</reference>
<dbReference type="Proteomes" id="UP001500604">
    <property type="component" value="Unassembled WGS sequence"/>
</dbReference>
<protein>
    <recommendedName>
        <fullName evidence="3">Phage tail protein</fullName>
    </recommendedName>
</protein>
<evidence type="ECO:0008006" key="3">
    <source>
        <dbReference type="Google" id="ProtNLM"/>
    </source>
</evidence>
<evidence type="ECO:0000313" key="1">
    <source>
        <dbReference type="EMBL" id="GAA4652088.1"/>
    </source>
</evidence>
<keyword evidence="2" id="KW-1185">Reference proteome</keyword>
<proteinExistence type="predicted"/>
<name>A0ABP8V976_9GAMM</name>